<accession>A0ABX2FQZ7</accession>
<reference evidence="1 2" key="1">
    <citation type="submission" date="2020-05" db="EMBL/GenBank/DDBJ databases">
        <title>Genomic Encyclopedia of Type Strains, Phase IV (KMG-V): Genome sequencing to study the core and pangenomes of soil and plant-associated prokaryotes.</title>
        <authorList>
            <person name="Whitman W."/>
        </authorList>
    </citation>
    <scope>NUCLEOTIDE SEQUENCE [LARGE SCALE GENOMIC DNA]</scope>
    <source>
        <strain evidence="1 2">9A</strain>
    </source>
</reference>
<dbReference type="RefSeq" id="WP_173810320.1">
    <property type="nucleotide sequence ID" value="NZ_JABSNP010000010.1"/>
</dbReference>
<dbReference type="SUPFAM" id="SSF52833">
    <property type="entry name" value="Thioredoxin-like"/>
    <property type="match status" value="1"/>
</dbReference>
<evidence type="ECO:0000313" key="1">
    <source>
        <dbReference type="EMBL" id="NRT19605.1"/>
    </source>
</evidence>
<dbReference type="Proteomes" id="UP000779507">
    <property type="component" value="Unassembled WGS sequence"/>
</dbReference>
<evidence type="ECO:0008006" key="3">
    <source>
        <dbReference type="Google" id="ProtNLM"/>
    </source>
</evidence>
<gene>
    <name evidence="1" type="ORF">HNP98_002437</name>
</gene>
<comment type="caution">
    <text evidence="1">The sequence shown here is derived from an EMBL/GenBank/DDBJ whole genome shotgun (WGS) entry which is preliminary data.</text>
</comment>
<sequence>MSISFSTPSAAVAADAAVLLVLLPTEGTALPVRAATLAALQALQQRLGSVIRVLSVDEASHPAVVRSFQATNLPAFVLVRQGVELWRQQGLPEGEFIVAQLLARLAGAPAE</sequence>
<dbReference type="EMBL" id="JABSNP010000010">
    <property type="protein sequence ID" value="NRT19605.1"/>
    <property type="molecule type" value="Genomic_DNA"/>
</dbReference>
<keyword evidence="2" id="KW-1185">Reference proteome</keyword>
<dbReference type="InterPro" id="IPR036249">
    <property type="entry name" value="Thioredoxin-like_sf"/>
</dbReference>
<protein>
    <recommendedName>
        <fullName evidence="3">Thioredoxin</fullName>
    </recommendedName>
</protein>
<organism evidence="1 2">
    <name type="scientific">Hymenobacter caeli</name>
    <dbReference type="NCBI Taxonomy" id="2735894"/>
    <lineage>
        <taxon>Bacteria</taxon>
        <taxon>Pseudomonadati</taxon>
        <taxon>Bacteroidota</taxon>
        <taxon>Cytophagia</taxon>
        <taxon>Cytophagales</taxon>
        <taxon>Hymenobacteraceae</taxon>
        <taxon>Hymenobacter</taxon>
    </lineage>
</organism>
<evidence type="ECO:0000313" key="2">
    <source>
        <dbReference type="Proteomes" id="UP000779507"/>
    </source>
</evidence>
<name>A0ABX2FQZ7_9BACT</name>
<proteinExistence type="predicted"/>